<dbReference type="InterPro" id="IPR000838">
    <property type="entry name" value="RNA_pol_sigma70_ECF_CS"/>
</dbReference>
<dbReference type="PANTHER" id="PTHR43133">
    <property type="entry name" value="RNA POLYMERASE ECF-TYPE SIGMA FACTO"/>
    <property type="match status" value="1"/>
</dbReference>
<proteinExistence type="inferred from homology"/>
<dbReference type="Pfam" id="PF04542">
    <property type="entry name" value="Sigma70_r2"/>
    <property type="match status" value="1"/>
</dbReference>
<keyword evidence="3 6" id="KW-0731">Sigma factor</keyword>
<dbReference type="Proteomes" id="UP000241788">
    <property type="component" value="Unassembled WGS sequence"/>
</dbReference>
<keyword evidence="2 6" id="KW-0805">Transcription regulation</keyword>
<dbReference type="EMBL" id="FTLW01000002">
    <property type="protein sequence ID" value="SIQ17762.1"/>
    <property type="molecule type" value="Genomic_DNA"/>
</dbReference>
<dbReference type="InterPro" id="IPR007627">
    <property type="entry name" value="RNA_pol_sigma70_r2"/>
</dbReference>
<evidence type="ECO:0000256" key="2">
    <source>
        <dbReference type="ARBA" id="ARBA00023015"/>
    </source>
</evidence>
<evidence type="ECO:0000313" key="9">
    <source>
        <dbReference type="EMBL" id="SIQ17762.1"/>
    </source>
</evidence>
<evidence type="ECO:0000256" key="4">
    <source>
        <dbReference type="ARBA" id="ARBA00023125"/>
    </source>
</evidence>
<comment type="similarity">
    <text evidence="1 6">Belongs to the sigma-70 factor family. ECF subfamily.</text>
</comment>
<reference evidence="10" key="1">
    <citation type="submission" date="2017-01" db="EMBL/GenBank/DDBJ databases">
        <authorList>
            <person name="Varghese N."/>
            <person name="Submissions S."/>
        </authorList>
    </citation>
    <scope>NUCLEOTIDE SEQUENCE [LARGE SCALE GENOMIC DNA]</scope>
    <source>
        <strain evidence="10">UM1</strain>
    </source>
</reference>
<feature type="domain" description="RNA polymerase sigma-70 region 2" evidence="7">
    <location>
        <begin position="30"/>
        <end position="96"/>
    </location>
</feature>
<protein>
    <recommendedName>
        <fullName evidence="6">RNA polymerase sigma factor</fullName>
    </recommendedName>
</protein>
<sequence length="186" mass="20836">MSNATTSTADPIAALLQDVAAGQRDALERLYRDTSSTLLGICMKLLRDREEAEDVLQEVFVTVWAKANQFDAARARGMTWLGSIARNRSIDRLRARPQATWVDIDDTPGLADEGMGPVGHAAQAQDRSRLDHCFGELDDNRQQLIRTAFFEGVTYEELAHRHDSPLGTVKSWIRRGLQQLKACLER</sequence>
<dbReference type="PROSITE" id="PS01063">
    <property type="entry name" value="SIGMA70_ECF"/>
    <property type="match status" value="1"/>
</dbReference>
<keyword evidence="4 6" id="KW-0238">DNA-binding</keyword>
<dbReference type="NCBIfam" id="TIGR02937">
    <property type="entry name" value="sigma70-ECF"/>
    <property type="match status" value="1"/>
</dbReference>
<feature type="domain" description="RNA polymerase sigma-70 region 4" evidence="8">
    <location>
        <begin position="134"/>
        <end position="181"/>
    </location>
</feature>
<dbReference type="Pfam" id="PF04545">
    <property type="entry name" value="Sigma70_r4"/>
    <property type="match status" value="1"/>
</dbReference>
<accession>A0A1N6QMP5</accession>
<dbReference type="PANTHER" id="PTHR43133:SF62">
    <property type="entry name" value="RNA POLYMERASE SIGMA FACTOR SIGZ"/>
    <property type="match status" value="1"/>
</dbReference>
<dbReference type="GO" id="GO:0003677">
    <property type="term" value="F:DNA binding"/>
    <property type="evidence" value="ECO:0007669"/>
    <property type="project" value="UniProtKB-KW"/>
</dbReference>
<dbReference type="AlphaFoldDB" id="A0A1N6QMP5"/>
<evidence type="ECO:0000259" key="8">
    <source>
        <dbReference type="Pfam" id="PF04545"/>
    </source>
</evidence>
<evidence type="ECO:0000256" key="1">
    <source>
        <dbReference type="ARBA" id="ARBA00010641"/>
    </source>
</evidence>
<dbReference type="SUPFAM" id="SSF88946">
    <property type="entry name" value="Sigma2 domain of RNA polymerase sigma factors"/>
    <property type="match status" value="1"/>
</dbReference>
<dbReference type="GO" id="GO:0016987">
    <property type="term" value="F:sigma factor activity"/>
    <property type="evidence" value="ECO:0007669"/>
    <property type="project" value="UniProtKB-KW"/>
</dbReference>
<dbReference type="InterPro" id="IPR007630">
    <property type="entry name" value="RNA_pol_sigma70_r4"/>
</dbReference>
<dbReference type="OrthoDB" id="9784272at2"/>
<dbReference type="STRING" id="1604334.SAMN05421546_0747"/>
<dbReference type="InterPro" id="IPR036388">
    <property type="entry name" value="WH-like_DNA-bd_sf"/>
</dbReference>
<evidence type="ECO:0000256" key="3">
    <source>
        <dbReference type="ARBA" id="ARBA00023082"/>
    </source>
</evidence>
<evidence type="ECO:0000256" key="6">
    <source>
        <dbReference type="RuleBase" id="RU000716"/>
    </source>
</evidence>
<dbReference type="SUPFAM" id="SSF88659">
    <property type="entry name" value="Sigma3 and sigma4 domains of RNA polymerase sigma factors"/>
    <property type="match status" value="1"/>
</dbReference>
<evidence type="ECO:0000259" key="7">
    <source>
        <dbReference type="Pfam" id="PF04542"/>
    </source>
</evidence>
<dbReference type="RefSeq" id="WP_076586370.1">
    <property type="nucleotide sequence ID" value="NZ_FTLW01000002.1"/>
</dbReference>
<dbReference type="InterPro" id="IPR039425">
    <property type="entry name" value="RNA_pol_sigma-70-like"/>
</dbReference>
<gene>
    <name evidence="9" type="ORF">SAMN05421546_0747</name>
</gene>
<dbReference type="InterPro" id="IPR014284">
    <property type="entry name" value="RNA_pol_sigma-70_dom"/>
</dbReference>
<dbReference type="CDD" id="cd06171">
    <property type="entry name" value="Sigma70_r4"/>
    <property type="match status" value="1"/>
</dbReference>
<name>A0A1N6QMP5_9GAMM</name>
<evidence type="ECO:0000313" key="10">
    <source>
        <dbReference type="Proteomes" id="UP000241788"/>
    </source>
</evidence>
<keyword evidence="10" id="KW-1185">Reference proteome</keyword>
<dbReference type="Gene3D" id="1.10.10.10">
    <property type="entry name" value="Winged helix-like DNA-binding domain superfamily/Winged helix DNA-binding domain"/>
    <property type="match status" value="1"/>
</dbReference>
<dbReference type="Gene3D" id="1.10.1740.10">
    <property type="match status" value="1"/>
</dbReference>
<dbReference type="InterPro" id="IPR013324">
    <property type="entry name" value="RNA_pol_sigma_r3/r4-like"/>
</dbReference>
<organism evidence="9 10">
    <name type="scientific">Solilutibacter tolerans</name>
    <dbReference type="NCBI Taxonomy" id="1604334"/>
    <lineage>
        <taxon>Bacteria</taxon>
        <taxon>Pseudomonadati</taxon>
        <taxon>Pseudomonadota</taxon>
        <taxon>Gammaproteobacteria</taxon>
        <taxon>Lysobacterales</taxon>
        <taxon>Lysobacteraceae</taxon>
        <taxon>Solilutibacter</taxon>
    </lineage>
</organism>
<keyword evidence="5 6" id="KW-0804">Transcription</keyword>
<evidence type="ECO:0000256" key="5">
    <source>
        <dbReference type="ARBA" id="ARBA00023163"/>
    </source>
</evidence>
<dbReference type="GO" id="GO:0006352">
    <property type="term" value="P:DNA-templated transcription initiation"/>
    <property type="evidence" value="ECO:0007669"/>
    <property type="project" value="InterPro"/>
</dbReference>
<dbReference type="InterPro" id="IPR013325">
    <property type="entry name" value="RNA_pol_sigma_r2"/>
</dbReference>